<dbReference type="EMBL" id="VSSQ01010460">
    <property type="protein sequence ID" value="MPM44405.1"/>
    <property type="molecule type" value="Genomic_DNA"/>
</dbReference>
<accession>A0A644ZU51</accession>
<sequence length="99" mass="11710">MNFITRVFERADIQQIREFLLNGVECVELDKRSYKERIDEELQSAMEIITKKFPEMDEYEKITEKMFAYSGMIENVYMEVGLQCGMMLAMQMLTESGKN</sequence>
<proteinExistence type="predicted"/>
<comment type="caution">
    <text evidence="1">The sequence shown here is derived from an EMBL/GenBank/DDBJ whole genome shotgun (WGS) entry which is preliminary data.</text>
</comment>
<name>A0A644ZU51_9ZZZZ</name>
<reference evidence="1" key="1">
    <citation type="submission" date="2019-08" db="EMBL/GenBank/DDBJ databases">
        <authorList>
            <person name="Kucharzyk K."/>
            <person name="Murdoch R.W."/>
            <person name="Higgins S."/>
            <person name="Loffler F."/>
        </authorList>
    </citation>
    <scope>NUCLEOTIDE SEQUENCE</scope>
</reference>
<gene>
    <name evidence="1" type="ORF">SDC9_91083</name>
</gene>
<organism evidence="1">
    <name type="scientific">bioreactor metagenome</name>
    <dbReference type="NCBI Taxonomy" id="1076179"/>
    <lineage>
        <taxon>unclassified sequences</taxon>
        <taxon>metagenomes</taxon>
        <taxon>ecological metagenomes</taxon>
    </lineage>
</organism>
<dbReference type="AlphaFoldDB" id="A0A644ZU51"/>
<protein>
    <submittedName>
        <fullName evidence="1">Uncharacterized protein</fullName>
    </submittedName>
</protein>
<evidence type="ECO:0000313" key="1">
    <source>
        <dbReference type="EMBL" id="MPM44405.1"/>
    </source>
</evidence>